<dbReference type="Proteomes" id="UP000271272">
    <property type="component" value="Unassembled WGS sequence"/>
</dbReference>
<dbReference type="PANTHER" id="PTHR39203">
    <property type="entry name" value="CYTOPLASMIC PROTEIN-RELATED"/>
    <property type="match status" value="1"/>
</dbReference>
<evidence type="ECO:0000313" key="3">
    <source>
        <dbReference type="Proteomes" id="UP000271272"/>
    </source>
</evidence>
<name>A0A3P1V050_9ACTO</name>
<proteinExistence type="predicted"/>
<dbReference type="EMBL" id="RQZC01000019">
    <property type="protein sequence ID" value="RRD27238.1"/>
    <property type="molecule type" value="Genomic_DNA"/>
</dbReference>
<dbReference type="InterPro" id="IPR015947">
    <property type="entry name" value="PUA-like_sf"/>
</dbReference>
<dbReference type="SUPFAM" id="SSF88697">
    <property type="entry name" value="PUA domain-like"/>
    <property type="match status" value="1"/>
</dbReference>
<dbReference type="AlphaFoldDB" id="A0A3P1V050"/>
<dbReference type="Gene3D" id="3.10.400.10">
    <property type="entry name" value="Sulfate adenylyltransferase"/>
    <property type="match status" value="1"/>
</dbReference>
<dbReference type="PANTHER" id="PTHR39203:SF1">
    <property type="entry name" value="CYTOPLASMIC PROTEIN"/>
    <property type="match status" value="1"/>
</dbReference>
<evidence type="ECO:0000313" key="2">
    <source>
        <dbReference type="EMBL" id="RRD27238.1"/>
    </source>
</evidence>
<dbReference type="RefSeq" id="WP_124934313.1">
    <property type="nucleotide sequence ID" value="NZ_RQZC01000019.1"/>
</dbReference>
<dbReference type="PIRSF" id="PIRSF021320">
    <property type="entry name" value="DUF984"/>
    <property type="match status" value="1"/>
</dbReference>
<dbReference type="InterPro" id="IPR009326">
    <property type="entry name" value="DUF984"/>
</dbReference>
<organism evidence="2 3">
    <name type="scientific">Actinomyces bowdenii</name>
    <dbReference type="NCBI Taxonomy" id="131109"/>
    <lineage>
        <taxon>Bacteria</taxon>
        <taxon>Bacillati</taxon>
        <taxon>Actinomycetota</taxon>
        <taxon>Actinomycetes</taxon>
        <taxon>Actinomycetales</taxon>
        <taxon>Actinomycetaceae</taxon>
        <taxon>Actinomyces</taxon>
    </lineage>
</organism>
<feature type="domain" description="ASCH" evidence="1">
    <location>
        <begin position="10"/>
        <end position="139"/>
    </location>
</feature>
<sequence>MSAQLPVAEYGFPGPLRDRLVAAILAGRKRTTTALLAEFEAGGQALPAPGDRELVVDSEGGPVCVTEVTGVQLLPLGEVGLEHAVGEGEGYESVAQWRAGHERFWRDAEYAAWFRSLGAPPPALDGSTIVVCVRFEVVARVPPGHGPRSAFSGGSRG</sequence>
<protein>
    <submittedName>
        <fullName evidence="2">ASCH domain-containing protein</fullName>
    </submittedName>
</protein>
<accession>A0A3P1V050</accession>
<dbReference type="Pfam" id="PF04266">
    <property type="entry name" value="ASCH"/>
    <property type="match status" value="1"/>
</dbReference>
<reference evidence="2 3" key="1">
    <citation type="submission" date="2018-11" db="EMBL/GenBank/DDBJ databases">
        <title>Genomes From Bacteria Associated with the Canine Oral Cavity: a Test Case for Automated Genome-Based Taxonomic Assignment.</title>
        <authorList>
            <person name="Coil D.A."/>
            <person name="Jospin G."/>
            <person name="Darling A.E."/>
            <person name="Wallis C."/>
            <person name="Davis I.J."/>
            <person name="Harris S."/>
            <person name="Eisen J.A."/>
            <person name="Holcombe L.J."/>
            <person name="O'Flynn C."/>
        </authorList>
    </citation>
    <scope>NUCLEOTIDE SEQUENCE [LARGE SCALE GENOMIC DNA]</scope>
    <source>
        <strain evidence="2 3">OH5050</strain>
    </source>
</reference>
<evidence type="ECO:0000259" key="1">
    <source>
        <dbReference type="SMART" id="SM01022"/>
    </source>
</evidence>
<dbReference type="InterPro" id="IPR007374">
    <property type="entry name" value="ASCH_domain"/>
</dbReference>
<gene>
    <name evidence="2" type="ORF">EII10_09735</name>
</gene>
<dbReference type="OrthoDB" id="9807542at2"/>
<comment type="caution">
    <text evidence="2">The sequence shown here is derived from an EMBL/GenBank/DDBJ whole genome shotgun (WGS) entry which is preliminary data.</text>
</comment>
<keyword evidence="3" id="KW-1185">Reference proteome</keyword>
<dbReference type="SMART" id="SM01022">
    <property type="entry name" value="ASCH"/>
    <property type="match status" value="1"/>
</dbReference>